<evidence type="ECO:0000313" key="2">
    <source>
        <dbReference type="EMBL" id="MEQ2305289.1"/>
    </source>
</evidence>
<reference evidence="2 3" key="1">
    <citation type="submission" date="2021-06" db="EMBL/GenBank/DDBJ databases">
        <authorList>
            <person name="Palmer J.M."/>
        </authorList>
    </citation>
    <scope>NUCLEOTIDE SEQUENCE [LARGE SCALE GENOMIC DNA]</scope>
    <source>
        <strain evidence="2 3">AS_MEX2019</strain>
        <tissue evidence="2">Muscle</tissue>
    </source>
</reference>
<dbReference type="EMBL" id="JAHRIP010062062">
    <property type="protein sequence ID" value="MEQ2305289.1"/>
    <property type="molecule type" value="Genomic_DNA"/>
</dbReference>
<keyword evidence="1" id="KW-0732">Signal</keyword>
<keyword evidence="3" id="KW-1185">Reference proteome</keyword>
<evidence type="ECO:0000256" key="1">
    <source>
        <dbReference type="SAM" id="SignalP"/>
    </source>
</evidence>
<organism evidence="2 3">
    <name type="scientific">Ameca splendens</name>
    <dbReference type="NCBI Taxonomy" id="208324"/>
    <lineage>
        <taxon>Eukaryota</taxon>
        <taxon>Metazoa</taxon>
        <taxon>Chordata</taxon>
        <taxon>Craniata</taxon>
        <taxon>Vertebrata</taxon>
        <taxon>Euteleostomi</taxon>
        <taxon>Actinopterygii</taxon>
        <taxon>Neopterygii</taxon>
        <taxon>Teleostei</taxon>
        <taxon>Neoteleostei</taxon>
        <taxon>Acanthomorphata</taxon>
        <taxon>Ovalentaria</taxon>
        <taxon>Atherinomorphae</taxon>
        <taxon>Cyprinodontiformes</taxon>
        <taxon>Goodeidae</taxon>
        <taxon>Ameca</taxon>
    </lineage>
</organism>
<feature type="signal peptide" evidence="1">
    <location>
        <begin position="1"/>
        <end position="17"/>
    </location>
</feature>
<proteinExistence type="predicted"/>
<protein>
    <submittedName>
        <fullName evidence="2">Uncharacterized protein</fullName>
    </submittedName>
</protein>
<evidence type="ECO:0000313" key="3">
    <source>
        <dbReference type="Proteomes" id="UP001469553"/>
    </source>
</evidence>
<name>A0ABV0ZGC4_9TELE</name>
<dbReference type="Proteomes" id="UP001469553">
    <property type="component" value="Unassembled WGS sequence"/>
</dbReference>
<accession>A0ABV0ZGC4</accession>
<feature type="chain" id="PRO_5046082048" evidence="1">
    <location>
        <begin position="18"/>
        <end position="109"/>
    </location>
</feature>
<sequence>MFFCSLGMFFCCLSCLGQRVTQTCTSFMRSAQPSVQGDFHEVSIKRAVPDIISRYYRRIYCSHAATEYHLACMDEKDYWTGLEVFGSYCSHQGKPREGEQGGMDRQGHM</sequence>
<gene>
    <name evidence="2" type="ORF">AMECASPLE_036181</name>
</gene>
<comment type="caution">
    <text evidence="2">The sequence shown here is derived from an EMBL/GenBank/DDBJ whole genome shotgun (WGS) entry which is preliminary data.</text>
</comment>